<evidence type="ECO:0000256" key="4">
    <source>
        <dbReference type="ARBA" id="ARBA00022840"/>
    </source>
</evidence>
<accession>A0A166CZU6</accession>
<dbReference type="GO" id="GO:0003848">
    <property type="term" value="F:2-amino-4-hydroxy-6-hydroxymethyldihydropteridine diphosphokinase activity"/>
    <property type="evidence" value="ECO:0007669"/>
    <property type="project" value="UniProtKB-UniRule"/>
</dbReference>
<evidence type="ECO:0000259" key="6">
    <source>
        <dbReference type="Pfam" id="PF01973"/>
    </source>
</evidence>
<dbReference type="STRING" id="47311.MBCUT_17590"/>
<dbReference type="GO" id="GO:2001118">
    <property type="term" value="P:tetrahydromethanopterin biosynthetic process"/>
    <property type="evidence" value="ECO:0007669"/>
    <property type="project" value="UniProtKB-UniRule"/>
</dbReference>
<evidence type="ECO:0000256" key="3">
    <source>
        <dbReference type="ARBA" id="ARBA00022777"/>
    </source>
</evidence>
<comment type="function">
    <text evidence="5">Catalyzes the transfer of diphosphate from ATP to 6-hydroxymethyl-7,8-dihydropterin (6-HMD), leading to 6-hydroxymethyl-7,8-dihydropterin diphosphate (6-HMDP).</text>
</comment>
<dbReference type="AlphaFoldDB" id="A0A166CZU6"/>
<evidence type="ECO:0000256" key="1">
    <source>
        <dbReference type="ARBA" id="ARBA00022679"/>
    </source>
</evidence>
<evidence type="ECO:0000313" key="7">
    <source>
        <dbReference type="EMBL" id="KZX15049.1"/>
    </source>
</evidence>
<dbReference type="SUPFAM" id="SSF63999">
    <property type="entry name" value="Thiamin pyrophosphokinase, catalytic domain"/>
    <property type="match status" value="1"/>
</dbReference>
<keyword evidence="2 5" id="KW-0547">Nucleotide-binding</keyword>
<evidence type="ECO:0000256" key="2">
    <source>
        <dbReference type="ARBA" id="ARBA00022741"/>
    </source>
</evidence>
<name>A0A166CZU6_9EURY</name>
<comment type="similarity">
    <text evidence="5">Belongs to the archaeal 6-HMPDK family.</text>
</comment>
<dbReference type="EC" id="2.7.6.3" evidence="5"/>
<dbReference type="UniPathway" id="UPA00065"/>
<dbReference type="GO" id="GO:0004788">
    <property type="term" value="F:thiamine diphosphokinase activity"/>
    <property type="evidence" value="ECO:0007669"/>
    <property type="project" value="InterPro"/>
</dbReference>
<comment type="caution">
    <text evidence="7">The sequence shown here is derived from an EMBL/GenBank/DDBJ whole genome shotgun (WGS) entry which is preliminary data.</text>
</comment>
<dbReference type="GO" id="GO:0000287">
    <property type="term" value="F:magnesium ion binding"/>
    <property type="evidence" value="ECO:0007669"/>
    <property type="project" value="UniProtKB-UniRule"/>
</dbReference>
<evidence type="ECO:0000313" key="8">
    <source>
        <dbReference type="Proteomes" id="UP000077275"/>
    </source>
</evidence>
<keyword evidence="4 5" id="KW-0067">ATP-binding</keyword>
<dbReference type="GO" id="GO:0009229">
    <property type="term" value="P:thiamine diphosphate biosynthetic process"/>
    <property type="evidence" value="ECO:0007669"/>
    <property type="project" value="InterPro"/>
</dbReference>
<sequence length="248" mass="28105">MKFETWNKWYNRILNDFNFSKDDDEKSARYLNESLEDTGAYSFDEFLDYVNSLNNHKELNQNQLFVVFGAGPSLKENIKCIQEEFDIENYISIAADGATTALLEEDLVPDIVVTDLDGKLEDLLSANEKGSFFVLHAHGNNLEEINKYARRFKKVLGTTQSFPHGNLYNLGGFTDGDRAVFLAIELGAKKIILAGMDFGDMTTSYSRPNITSKIAKADEIKQKKLKYAEKLIDWISNNENAEIINLSS</sequence>
<dbReference type="PANTHER" id="PTHR39648:SF1">
    <property type="entry name" value="6-HYDROXYMETHYL-7,8-DIHYDROPTERIN PYROPHOSPHOKINASE"/>
    <property type="match status" value="1"/>
</dbReference>
<comment type="cofactor">
    <cofactor evidence="5">
        <name>Mg(2+)</name>
        <dbReference type="ChEBI" id="CHEBI:18420"/>
    </cofactor>
</comment>
<comment type="pathway">
    <text evidence="5">Cofactor biosynthesis; 5,6,7,8-tetrahydromethanopterin biosynthesis.</text>
</comment>
<dbReference type="InterPro" id="IPR002826">
    <property type="entry name" value="MptE-like"/>
</dbReference>
<keyword evidence="3 5" id="KW-0418">Kinase</keyword>
<keyword evidence="5" id="KW-0460">Magnesium</keyword>
<proteinExistence type="inferred from homology"/>
<dbReference type="PANTHER" id="PTHR39648">
    <property type="entry name" value="6-HYDROXYMETHYL-7,8-DIHYDROPTERIN PYROPHOSPHOKINASE"/>
    <property type="match status" value="1"/>
</dbReference>
<dbReference type="RefSeq" id="WP_067260298.1">
    <property type="nucleotide sequence ID" value="NZ_LWMW01000134.1"/>
</dbReference>
<keyword evidence="8" id="KW-1185">Reference proteome</keyword>
<dbReference type="EMBL" id="LWMW01000134">
    <property type="protein sequence ID" value="KZX15049.1"/>
    <property type="molecule type" value="Genomic_DNA"/>
</dbReference>
<dbReference type="Pfam" id="PF01973">
    <property type="entry name" value="MptE-like"/>
    <property type="match status" value="1"/>
</dbReference>
<gene>
    <name evidence="5" type="primary">mptE</name>
    <name evidence="7" type="ORF">MBCUT_17590</name>
</gene>
<evidence type="ECO:0000256" key="5">
    <source>
        <dbReference type="HAMAP-Rule" id="MF_02131"/>
    </source>
</evidence>
<reference evidence="7 8" key="1">
    <citation type="submission" date="2016-04" db="EMBL/GenBank/DDBJ databases">
        <title>Genome sequence of Methanobrevibacter cuticularis DSM 11139.</title>
        <authorList>
            <person name="Poehlein A."/>
            <person name="Seedorf H."/>
            <person name="Daniel R."/>
        </authorList>
    </citation>
    <scope>NUCLEOTIDE SEQUENCE [LARGE SCALE GENOMIC DNA]</scope>
    <source>
        <strain evidence="7 8">DSM 11139</strain>
    </source>
</reference>
<comment type="catalytic activity">
    <reaction evidence="5">
        <text>6-hydroxymethyl-7,8-dihydropterin + ATP = (7,8-dihydropterin-6-yl)methyl diphosphate + AMP + H(+)</text>
        <dbReference type="Rhea" id="RHEA:11412"/>
        <dbReference type="ChEBI" id="CHEBI:15378"/>
        <dbReference type="ChEBI" id="CHEBI:30616"/>
        <dbReference type="ChEBI" id="CHEBI:44841"/>
        <dbReference type="ChEBI" id="CHEBI:72950"/>
        <dbReference type="ChEBI" id="CHEBI:456215"/>
        <dbReference type="EC" id="2.7.6.3"/>
    </reaction>
</comment>
<dbReference type="GO" id="GO:0016301">
    <property type="term" value="F:kinase activity"/>
    <property type="evidence" value="ECO:0007669"/>
    <property type="project" value="UniProtKB-KW"/>
</dbReference>
<dbReference type="InterPro" id="IPR036759">
    <property type="entry name" value="TPK_catalytic_sf"/>
</dbReference>
<protein>
    <recommendedName>
        <fullName evidence="5">6-hydroxymethyl-7,8-dihydropterin pyrophosphokinase</fullName>
        <shortName evidence="5">HPPK</shortName>
        <ecNumber evidence="5">2.7.6.3</ecNumber>
    </recommendedName>
    <alternativeName>
        <fullName evidence="5">2-amino-4-hydroxy-6-hydroxymethyldihydropteridine pyrophosphokinase</fullName>
    </alternativeName>
    <alternativeName>
        <fullName evidence="5">6-hydroxymethyl-7,8-dihydropterin diphosphokinase</fullName>
        <shortName evidence="5">6-HMPDK</shortName>
    </alternativeName>
    <alternativeName>
        <fullName evidence="5">7,8-dihydro-6-hydroxymethylpterin diphosphokinase</fullName>
    </alternativeName>
    <alternativeName>
        <fullName evidence="5">7,8-dihydro-6-hydroxymethylpterin pyrophosphokinase</fullName>
        <shortName evidence="5">PPPK</shortName>
    </alternativeName>
</protein>
<organism evidence="7 8">
    <name type="scientific">Methanobrevibacter cuticularis</name>
    <dbReference type="NCBI Taxonomy" id="47311"/>
    <lineage>
        <taxon>Archaea</taxon>
        <taxon>Methanobacteriati</taxon>
        <taxon>Methanobacteriota</taxon>
        <taxon>Methanomada group</taxon>
        <taxon>Methanobacteria</taxon>
        <taxon>Methanobacteriales</taxon>
        <taxon>Methanobacteriaceae</taxon>
        <taxon>Methanobrevibacter</taxon>
    </lineage>
</organism>
<keyword evidence="1 5" id="KW-0808">Transferase</keyword>
<dbReference type="HAMAP" id="MF_02131">
    <property type="entry name" value="HMPDK_arch"/>
    <property type="match status" value="1"/>
</dbReference>
<feature type="domain" description="6-hydroxymethylpterin diphosphokinase MptE-like" evidence="6">
    <location>
        <begin position="51"/>
        <end position="200"/>
    </location>
</feature>
<dbReference type="Proteomes" id="UP000077275">
    <property type="component" value="Unassembled WGS sequence"/>
</dbReference>
<dbReference type="InterPro" id="IPR027510">
    <property type="entry name" value="HMPDK_MptE"/>
</dbReference>
<dbReference type="PATRIC" id="fig|47311.3.peg.1910"/>
<dbReference type="OrthoDB" id="34207at2157"/>
<dbReference type="GO" id="GO:0005524">
    <property type="term" value="F:ATP binding"/>
    <property type="evidence" value="ECO:0007669"/>
    <property type="project" value="UniProtKB-UniRule"/>
</dbReference>
<dbReference type="Gene3D" id="3.90.1480.10">
    <property type="entry name" value="Alpha-2,3-sialyltransferase"/>
    <property type="match status" value="1"/>
</dbReference>